<comment type="caution">
    <text evidence="1">The sequence shown here is derived from an EMBL/GenBank/DDBJ whole genome shotgun (WGS) entry which is preliminary data.</text>
</comment>
<dbReference type="InterPro" id="IPR011333">
    <property type="entry name" value="SKP1/BTB/POZ_sf"/>
</dbReference>
<dbReference type="STRING" id="357750.A0A2S6C6Z5"/>
<dbReference type="OrthoDB" id="1022638at2759"/>
<dbReference type="EMBL" id="PNEN01000538">
    <property type="protein sequence ID" value="PPJ55505.1"/>
    <property type="molecule type" value="Genomic_DNA"/>
</dbReference>
<evidence type="ECO:0000313" key="1">
    <source>
        <dbReference type="EMBL" id="PPJ55505.1"/>
    </source>
</evidence>
<dbReference type="Gene3D" id="3.30.710.10">
    <property type="entry name" value="Potassium Channel Kv1.1, Chain A"/>
    <property type="match status" value="1"/>
</dbReference>
<protein>
    <recommendedName>
        <fullName evidence="3">BTB domain-containing protein</fullName>
    </recommendedName>
</protein>
<name>A0A2S6C6Z5_9PEZI</name>
<proteinExistence type="predicted"/>
<dbReference type="PANTHER" id="PTHR47843:SF2">
    <property type="entry name" value="BTB DOMAIN-CONTAINING PROTEIN"/>
    <property type="match status" value="1"/>
</dbReference>
<organism evidence="1 2">
    <name type="scientific">Cercospora berteroae</name>
    <dbReference type="NCBI Taxonomy" id="357750"/>
    <lineage>
        <taxon>Eukaryota</taxon>
        <taxon>Fungi</taxon>
        <taxon>Dikarya</taxon>
        <taxon>Ascomycota</taxon>
        <taxon>Pezizomycotina</taxon>
        <taxon>Dothideomycetes</taxon>
        <taxon>Dothideomycetidae</taxon>
        <taxon>Mycosphaerellales</taxon>
        <taxon>Mycosphaerellaceae</taxon>
        <taxon>Cercospora</taxon>
    </lineage>
</organism>
<keyword evidence="2" id="KW-1185">Reference proteome</keyword>
<accession>A0A2S6C6Z5</accession>
<reference evidence="2" key="1">
    <citation type="journal article" date="2017" name="bioRxiv">
        <title>Conservation of a gene cluster reveals novel cercosporin biosynthetic mechanisms and extends production to the genus Colletotrichum.</title>
        <authorList>
            <person name="de Jonge R."/>
            <person name="Ebert M.K."/>
            <person name="Huitt-Roehl C.R."/>
            <person name="Pal P."/>
            <person name="Suttle J.C."/>
            <person name="Spanner R.E."/>
            <person name="Neubauer J.D."/>
            <person name="Jurick W.M.II."/>
            <person name="Stott K.A."/>
            <person name="Secor G.A."/>
            <person name="Thomma B.P.H.J."/>
            <person name="Van de Peer Y."/>
            <person name="Townsend C.A."/>
            <person name="Bolton M.D."/>
        </authorList>
    </citation>
    <scope>NUCLEOTIDE SEQUENCE [LARGE SCALE GENOMIC DNA]</scope>
    <source>
        <strain evidence="2">CBS538.71</strain>
    </source>
</reference>
<evidence type="ECO:0000313" key="2">
    <source>
        <dbReference type="Proteomes" id="UP000237631"/>
    </source>
</evidence>
<dbReference type="PANTHER" id="PTHR47843">
    <property type="entry name" value="BTB DOMAIN-CONTAINING PROTEIN-RELATED"/>
    <property type="match status" value="1"/>
</dbReference>
<dbReference type="Proteomes" id="UP000237631">
    <property type="component" value="Unassembled WGS sequence"/>
</dbReference>
<gene>
    <name evidence="1" type="ORF">CBER1_07045</name>
</gene>
<dbReference type="AlphaFoldDB" id="A0A2S6C6Z5"/>
<sequence length="209" mass="23721">MEKFLSKLEGPTVLVKVGTGDSSREFTVSRSLLSLCTWFRAALEDDRFQEGRTGVISLPEDTLRAFRSFYFYLLRRKLIFKYLYLKSETFDEFVEQLNTSIEIWIFAGKYSSRYLRDCAMEAFCWHLDSATPNDIGLPPASLAVCFSHTAEDSPLRKLAADYVVTRMHGGKADAGELVGELAPLRGFIQALNEAHQFHHDAKKGTSIYI</sequence>
<evidence type="ECO:0008006" key="3">
    <source>
        <dbReference type="Google" id="ProtNLM"/>
    </source>
</evidence>